<name>A0A0W0FQ73_MONRR</name>
<dbReference type="EMBL" id="LATX01001755">
    <property type="protein sequence ID" value="KTB38551.1"/>
    <property type="molecule type" value="Genomic_DNA"/>
</dbReference>
<protein>
    <submittedName>
        <fullName evidence="1">Uncharacterized protein</fullName>
    </submittedName>
</protein>
<evidence type="ECO:0000313" key="2">
    <source>
        <dbReference type="Proteomes" id="UP000054988"/>
    </source>
</evidence>
<evidence type="ECO:0000313" key="1">
    <source>
        <dbReference type="EMBL" id="KTB38551.1"/>
    </source>
</evidence>
<gene>
    <name evidence="1" type="ORF">WG66_8897</name>
</gene>
<organism evidence="1 2">
    <name type="scientific">Moniliophthora roreri</name>
    <name type="common">Frosty pod rot fungus</name>
    <name type="synonym">Monilia roreri</name>
    <dbReference type="NCBI Taxonomy" id="221103"/>
    <lineage>
        <taxon>Eukaryota</taxon>
        <taxon>Fungi</taxon>
        <taxon>Dikarya</taxon>
        <taxon>Basidiomycota</taxon>
        <taxon>Agaricomycotina</taxon>
        <taxon>Agaricomycetes</taxon>
        <taxon>Agaricomycetidae</taxon>
        <taxon>Agaricales</taxon>
        <taxon>Marasmiineae</taxon>
        <taxon>Marasmiaceae</taxon>
        <taxon>Moniliophthora</taxon>
    </lineage>
</organism>
<sequence>MKSDDEYVTVKQNLSALHVYLSKSSTQVTPCCSHGFWPLNTPKKRYMSA</sequence>
<accession>A0A0W0FQ73</accession>
<comment type="caution">
    <text evidence="1">The sequence shown here is derived from an EMBL/GenBank/DDBJ whole genome shotgun (WGS) entry which is preliminary data.</text>
</comment>
<proteinExistence type="predicted"/>
<dbReference type="AlphaFoldDB" id="A0A0W0FQ73"/>
<reference evidence="1 2" key="1">
    <citation type="submission" date="2015-12" db="EMBL/GenBank/DDBJ databases">
        <title>Draft genome sequence of Moniliophthora roreri, the causal agent of frosty pod rot of cacao.</title>
        <authorList>
            <person name="Aime M.C."/>
            <person name="Diaz-Valderrama J.R."/>
            <person name="Kijpornyongpan T."/>
            <person name="Phillips-Mora W."/>
        </authorList>
    </citation>
    <scope>NUCLEOTIDE SEQUENCE [LARGE SCALE GENOMIC DNA]</scope>
    <source>
        <strain evidence="1 2">MCA 2952</strain>
    </source>
</reference>
<dbReference type="Proteomes" id="UP000054988">
    <property type="component" value="Unassembled WGS sequence"/>
</dbReference>